<proteinExistence type="predicted"/>
<sequence>MAGLCKGGNEPAGSLNARIRTGFVHEKPNLAANCEGNSRVIAAAERDTVRSVNQALPEVDLRQIHAAEERSFFLSKAENDFY</sequence>
<dbReference type="Proteomes" id="UP001148838">
    <property type="component" value="Unassembled WGS sequence"/>
</dbReference>
<organism evidence="1 2">
    <name type="scientific">Periplaneta americana</name>
    <name type="common">American cockroach</name>
    <name type="synonym">Blatta americana</name>
    <dbReference type="NCBI Taxonomy" id="6978"/>
    <lineage>
        <taxon>Eukaryota</taxon>
        <taxon>Metazoa</taxon>
        <taxon>Ecdysozoa</taxon>
        <taxon>Arthropoda</taxon>
        <taxon>Hexapoda</taxon>
        <taxon>Insecta</taxon>
        <taxon>Pterygota</taxon>
        <taxon>Neoptera</taxon>
        <taxon>Polyneoptera</taxon>
        <taxon>Dictyoptera</taxon>
        <taxon>Blattodea</taxon>
        <taxon>Blattoidea</taxon>
        <taxon>Blattidae</taxon>
        <taxon>Blattinae</taxon>
        <taxon>Periplaneta</taxon>
    </lineage>
</organism>
<evidence type="ECO:0000313" key="1">
    <source>
        <dbReference type="EMBL" id="KAJ4429077.1"/>
    </source>
</evidence>
<accession>A0ABQ8S5B1</accession>
<reference evidence="1 2" key="1">
    <citation type="journal article" date="2022" name="Allergy">
        <title>Genome assembly and annotation of Periplaneta americana reveal a comprehensive cockroach allergen profile.</title>
        <authorList>
            <person name="Wang L."/>
            <person name="Xiong Q."/>
            <person name="Saelim N."/>
            <person name="Wang L."/>
            <person name="Nong W."/>
            <person name="Wan A.T."/>
            <person name="Shi M."/>
            <person name="Liu X."/>
            <person name="Cao Q."/>
            <person name="Hui J.H.L."/>
            <person name="Sookrung N."/>
            <person name="Leung T.F."/>
            <person name="Tungtrongchitr A."/>
            <person name="Tsui S.K.W."/>
        </authorList>
    </citation>
    <scope>NUCLEOTIDE SEQUENCE [LARGE SCALE GENOMIC DNA]</scope>
    <source>
        <strain evidence="1">PWHHKU_190912</strain>
    </source>
</reference>
<dbReference type="EMBL" id="JAJSOF020000036">
    <property type="protein sequence ID" value="KAJ4429077.1"/>
    <property type="molecule type" value="Genomic_DNA"/>
</dbReference>
<comment type="caution">
    <text evidence="1">The sequence shown here is derived from an EMBL/GenBank/DDBJ whole genome shotgun (WGS) entry which is preliminary data.</text>
</comment>
<name>A0ABQ8S5B1_PERAM</name>
<evidence type="ECO:0000313" key="2">
    <source>
        <dbReference type="Proteomes" id="UP001148838"/>
    </source>
</evidence>
<protein>
    <submittedName>
        <fullName evidence="1">Uncharacterized protein</fullName>
    </submittedName>
</protein>
<keyword evidence="2" id="KW-1185">Reference proteome</keyword>
<gene>
    <name evidence="1" type="ORF">ANN_26078</name>
</gene>